<dbReference type="STRING" id="159292.SAMN05192546_11315"/>
<keyword evidence="1" id="KW-0418">Kinase</keyword>
<name>A0A1H3R9F9_9FIRM</name>
<dbReference type="GO" id="GO:0006741">
    <property type="term" value="P:NADP+ biosynthetic process"/>
    <property type="evidence" value="ECO:0007669"/>
    <property type="project" value="InterPro"/>
</dbReference>
<dbReference type="SUPFAM" id="SSF111331">
    <property type="entry name" value="NAD kinase/diacylglycerol kinase-like"/>
    <property type="match status" value="1"/>
</dbReference>
<dbReference type="Proteomes" id="UP000199230">
    <property type="component" value="Unassembled WGS sequence"/>
</dbReference>
<dbReference type="Pfam" id="PF01513">
    <property type="entry name" value="NAD_kinase"/>
    <property type="match status" value="1"/>
</dbReference>
<accession>A0A1H3R9F9</accession>
<dbReference type="EMBL" id="FNPV01000013">
    <property type="protein sequence ID" value="SDZ21609.1"/>
    <property type="molecule type" value="Genomic_DNA"/>
</dbReference>
<proteinExistence type="predicted"/>
<dbReference type="GO" id="GO:0051287">
    <property type="term" value="F:NAD binding"/>
    <property type="evidence" value="ECO:0007669"/>
    <property type="project" value="UniProtKB-ARBA"/>
</dbReference>
<dbReference type="GO" id="GO:0005524">
    <property type="term" value="F:ATP binding"/>
    <property type="evidence" value="ECO:0007669"/>
    <property type="project" value="UniProtKB-ARBA"/>
</dbReference>
<protein>
    <submittedName>
        <fullName evidence="1">ATP-NAD kinase</fullName>
    </submittedName>
</protein>
<dbReference type="PANTHER" id="PTHR40697">
    <property type="entry name" value="ACETOIN CATABOLISM PROTEIN X"/>
    <property type="match status" value="1"/>
</dbReference>
<evidence type="ECO:0000313" key="1">
    <source>
        <dbReference type="EMBL" id="SDZ21609.1"/>
    </source>
</evidence>
<evidence type="ECO:0000313" key="2">
    <source>
        <dbReference type="Proteomes" id="UP000199230"/>
    </source>
</evidence>
<dbReference type="InterPro" id="IPR016064">
    <property type="entry name" value="NAD/diacylglycerol_kinase_sf"/>
</dbReference>
<dbReference type="RefSeq" id="WP_093315515.1">
    <property type="nucleotide sequence ID" value="NZ_FNPV01000013.1"/>
</dbReference>
<reference evidence="1 2" key="1">
    <citation type="submission" date="2016-10" db="EMBL/GenBank/DDBJ databases">
        <authorList>
            <person name="de Groot N.N."/>
        </authorList>
    </citation>
    <scope>NUCLEOTIDE SEQUENCE [LARGE SCALE GENOMIC DNA]</scope>
    <source>
        <strain evidence="1 2">APO</strain>
    </source>
</reference>
<dbReference type="GO" id="GO:0003951">
    <property type="term" value="F:NAD+ kinase activity"/>
    <property type="evidence" value="ECO:0007669"/>
    <property type="project" value="InterPro"/>
</dbReference>
<gene>
    <name evidence="1" type="ORF">SAMN05192546_11315</name>
</gene>
<dbReference type="AlphaFoldDB" id="A0A1H3R9F9"/>
<sequence>MRRKTPPALPEMGFHYTLIDSGEKIKTETSAKDTCYTAEEMLRESVDLILFADGDGTARDLFQAVGENLPVIGIPAGVKIHSPVYATSLEEAGKLACRYLIGTAKRLKSAEVLDIDEEAYRKGQVHTHLYGYLRIPDTLNLMQGKKAAVFYPKNPRKNQLHSALRIIWKRIFYTW</sequence>
<dbReference type="InterPro" id="IPR039065">
    <property type="entry name" value="AcoX-like"/>
</dbReference>
<dbReference type="PANTHER" id="PTHR40697:SF2">
    <property type="entry name" value="ATP-NAD KINASE-RELATED"/>
    <property type="match status" value="1"/>
</dbReference>
<dbReference type="Gene3D" id="3.40.50.2300">
    <property type="match status" value="1"/>
</dbReference>
<organism evidence="1 2">
    <name type="scientific">Tindallia californiensis</name>
    <dbReference type="NCBI Taxonomy" id="159292"/>
    <lineage>
        <taxon>Bacteria</taxon>
        <taxon>Bacillati</taxon>
        <taxon>Bacillota</taxon>
        <taxon>Clostridia</taxon>
        <taxon>Peptostreptococcales</taxon>
        <taxon>Tindalliaceae</taxon>
        <taxon>Tindallia</taxon>
    </lineage>
</organism>
<keyword evidence="2" id="KW-1185">Reference proteome</keyword>
<dbReference type="InterPro" id="IPR002504">
    <property type="entry name" value="NADK"/>
</dbReference>
<keyword evidence="1" id="KW-0808">Transferase</keyword>
<dbReference type="OrthoDB" id="5511344at2"/>